<dbReference type="AlphaFoldDB" id="A0A6G1E281"/>
<keyword evidence="3" id="KW-1185">Reference proteome</keyword>
<dbReference type="Proteomes" id="UP000479710">
    <property type="component" value="Unassembled WGS sequence"/>
</dbReference>
<gene>
    <name evidence="2" type="ORF">E2562_024777</name>
</gene>
<feature type="compositionally biased region" description="Gly residues" evidence="1">
    <location>
        <begin position="32"/>
        <end position="41"/>
    </location>
</feature>
<feature type="compositionally biased region" description="Basic and acidic residues" evidence="1">
    <location>
        <begin position="83"/>
        <end position="101"/>
    </location>
</feature>
<evidence type="ECO:0000256" key="1">
    <source>
        <dbReference type="SAM" id="MobiDB-lite"/>
    </source>
</evidence>
<evidence type="ECO:0000313" key="2">
    <source>
        <dbReference type="EMBL" id="KAF0918514.1"/>
    </source>
</evidence>
<reference evidence="2 3" key="1">
    <citation type="submission" date="2019-11" db="EMBL/GenBank/DDBJ databases">
        <title>Whole genome sequence of Oryza granulata.</title>
        <authorList>
            <person name="Li W."/>
        </authorList>
    </citation>
    <scope>NUCLEOTIDE SEQUENCE [LARGE SCALE GENOMIC DNA]</scope>
    <source>
        <strain evidence="3">cv. Menghai</strain>
        <tissue evidence="2">Leaf</tissue>
    </source>
</reference>
<protein>
    <submittedName>
        <fullName evidence="2">Uncharacterized protein</fullName>
    </submittedName>
</protein>
<sequence>MVGSFAEGESSRDRRQGRVLTSGRRRTAMAGGAAGRRGGGARLRDDQGRLLLQRSGATERRPSGQGSEVPGGGSLLRDGTTAGEHERRRLEARPEQKRRGVAEVTQAPTT</sequence>
<evidence type="ECO:0000313" key="3">
    <source>
        <dbReference type="Proteomes" id="UP000479710"/>
    </source>
</evidence>
<accession>A0A6G1E281</accession>
<organism evidence="2 3">
    <name type="scientific">Oryza meyeriana var. granulata</name>
    <dbReference type="NCBI Taxonomy" id="110450"/>
    <lineage>
        <taxon>Eukaryota</taxon>
        <taxon>Viridiplantae</taxon>
        <taxon>Streptophyta</taxon>
        <taxon>Embryophyta</taxon>
        <taxon>Tracheophyta</taxon>
        <taxon>Spermatophyta</taxon>
        <taxon>Magnoliopsida</taxon>
        <taxon>Liliopsida</taxon>
        <taxon>Poales</taxon>
        <taxon>Poaceae</taxon>
        <taxon>BOP clade</taxon>
        <taxon>Oryzoideae</taxon>
        <taxon>Oryzeae</taxon>
        <taxon>Oryzinae</taxon>
        <taxon>Oryza</taxon>
        <taxon>Oryza meyeriana</taxon>
    </lineage>
</organism>
<comment type="caution">
    <text evidence="2">The sequence shown here is derived from an EMBL/GenBank/DDBJ whole genome shotgun (WGS) entry which is preliminary data.</text>
</comment>
<feature type="region of interest" description="Disordered" evidence="1">
    <location>
        <begin position="1"/>
        <end position="110"/>
    </location>
</feature>
<dbReference type="EMBL" id="SPHZ02000005">
    <property type="protein sequence ID" value="KAF0918514.1"/>
    <property type="molecule type" value="Genomic_DNA"/>
</dbReference>
<name>A0A6G1E281_9ORYZ</name>
<proteinExistence type="predicted"/>